<dbReference type="AlphaFoldDB" id="A0A4Q9M2H2"/>
<dbReference type="GO" id="GO:0015074">
    <property type="term" value="P:DNA integration"/>
    <property type="evidence" value="ECO:0007669"/>
    <property type="project" value="InterPro"/>
</dbReference>
<name>A0A4Q9M2H2_9MICR</name>
<evidence type="ECO:0000259" key="1">
    <source>
        <dbReference type="PROSITE" id="PS50994"/>
    </source>
</evidence>
<protein>
    <recommendedName>
        <fullName evidence="1">Integrase catalytic domain-containing protein</fullName>
    </recommendedName>
</protein>
<reference evidence="2 3" key="1">
    <citation type="submission" date="2017-12" db="EMBL/GenBank/DDBJ databases">
        <authorList>
            <person name="Pombert J.-F."/>
            <person name="Haag K.L."/>
            <person name="Ebert D."/>
        </authorList>
    </citation>
    <scope>NUCLEOTIDE SEQUENCE [LARGE SCALE GENOMIC DNA]</scope>
    <source>
        <strain evidence="2">IL-G-3</strain>
    </source>
</reference>
<evidence type="ECO:0000313" key="3">
    <source>
        <dbReference type="Proteomes" id="UP000292282"/>
    </source>
</evidence>
<feature type="domain" description="Integrase catalytic" evidence="1">
    <location>
        <begin position="33"/>
        <end position="123"/>
    </location>
</feature>
<sequence>MMALIAQKYYGIPKEYIKEYVKECEACTNIYKSYYQKYDLFMVDYVDLMGYADQNDQYSWILDDIDTFTKHLWSVKLINKTSEYVNHLLKFLFDNFQVPVAIQSDNGQEFKNTLLKTFLTDLNEDINNVVCAYNRRIHGVTNKSPFMLFFGQPGFNNPLSRSILVKNEPSTIVPAIDIDPDIVLDLEIASDVHEEFTETVTTTTTVIAYDLEIDSKIRSDVAKHFKNYRERIIESNKFK</sequence>
<gene>
    <name evidence="2" type="ORF">CWI38_0082p0060</name>
</gene>
<dbReference type="VEuPathDB" id="MicrosporidiaDB:CWI38_0082p0060"/>
<dbReference type="Gene3D" id="3.30.420.10">
    <property type="entry name" value="Ribonuclease H-like superfamily/Ribonuclease H"/>
    <property type="match status" value="1"/>
</dbReference>
<keyword evidence="3" id="KW-1185">Reference proteome</keyword>
<evidence type="ECO:0000313" key="2">
    <source>
        <dbReference type="EMBL" id="TBU20377.1"/>
    </source>
</evidence>
<dbReference type="InterPro" id="IPR001584">
    <property type="entry name" value="Integrase_cat-core"/>
</dbReference>
<dbReference type="Proteomes" id="UP000292282">
    <property type="component" value="Unassembled WGS sequence"/>
</dbReference>
<organism evidence="2 3">
    <name type="scientific">Hamiltosporidium tvaerminnensis</name>
    <dbReference type="NCBI Taxonomy" id="1176355"/>
    <lineage>
        <taxon>Eukaryota</taxon>
        <taxon>Fungi</taxon>
        <taxon>Fungi incertae sedis</taxon>
        <taxon>Microsporidia</taxon>
        <taxon>Dubosqiidae</taxon>
        <taxon>Hamiltosporidium</taxon>
    </lineage>
</organism>
<dbReference type="GO" id="GO:0003676">
    <property type="term" value="F:nucleic acid binding"/>
    <property type="evidence" value="ECO:0007669"/>
    <property type="project" value="InterPro"/>
</dbReference>
<dbReference type="InterPro" id="IPR012337">
    <property type="entry name" value="RNaseH-like_sf"/>
</dbReference>
<dbReference type="PROSITE" id="PS50994">
    <property type="entry name" value="INTEGRASE"/>
    <property type="match status" value="1"/>
</dbReference>
<dbReference type="SUPFAM" id="SSF53098">
    <property type="entry name" value="Ribonuclease H-like"/>
    <property type="match status" value="1"/>
</dbReference>
<dbReference type="GO" id="GO:0005634">
    <property type="term" value="C:nucleus"/>
    <property type="evidence" value="ECO:0007669"/>
    <property type="project" value="UniProtKB-ARBA"/>
</dbReference>
<comment type="caution">
    <text evidence="2">The sequence shown here is derived from an EMBL/GenBank/DDBJ whole genome shotgun (WGS) entry which is preliminary data.</text>
</comment>
<accession>A0A4Q9M2H2</accession>
<proteinExistence type="predicted"/>
<dbReference type="OrthoDB" id="10267344at2759"/>
<dbReference type="EMBL" id="PITK01000082">
    <property type="protein sequence ID" value="TBU20377.1"/>
    <property type="molecule type" value="Genomic_DNA"/>
</dbReference>
<dbReference type="InterPro" id="IPR036397">
    <property type="entry name" value="RNaseH_sf"/>
</dbReference>